<gene>
    <name evidence="1" type="ORF">PCIT_a3704</name>
</gene>
<dbReference type="EMBL" id="AHBZ03000023">
    <property type="protein sequence ID" value="KAF7767647.1"/>
    <property type="molecule type" value="Genomic_DNA"/>
</dbReference>
<evidence type="ECO:0000313" key="2">
    <source>
        <dbReference type="Proteomes" id="UP000016487"/>
    </source>
</evidence>
<name>A0AAD4AGD2_9GAMM</name>
<comment type="caution">
    <text evidence="1">The sequence shown here is derived from an EMBL/GenBank/DDBJ whole genome shotgun (WGS) entry which is preliminary data.</text>
</comment>
<reference evidence="1" key="1">
    <citation type="journal article" date="2012" name="J. Bacteriol.">
        <title>Genome sequences of type strains of seven species of the marine bacterium Pseudoalteromonas.</title>
        <authorList>
            <person name="Xie B.B."/>
            <person name="Shu Y.L."/>
            <person name="Qin Q.L."/>
            <person name="Rong J.C."/>
            <person name="Zhang X.Y."/>
            <person name="Chen X.L."/>
            <person name="Shi M."/>
            <person name="He H.L."/>
            <person name="Zhou B.C."/>
            <person name="Zhang Y.Z."/>
        </authorList>
    </citation>
    <scope>NUCLEOTIDE SEQUENCE</scope>
    <source>
        <strain evidence="1">DSM 8771</strain>
    </source>
</reference>
<proteinExistence type="predicted"/>
<dbReference type="Proteomes" id="UP000016487">
    <property type="component" value="Unassembled WGS sequence"/>
</dbReference>
<protein>
    <submittedName>
        <fullName evidence="1">Uncharacterized protein</fullName>
    </submittedName>
</protein>
<dbReference type="AlphaFoldDB" id="A0AAD4AGD2"/>
<organism evidence="1 2">
    <name type="scientific">Pseudoalteromonas citrea</name>
    <dbReference type="NCBI Taxonomy" id="43655"/>
    <lineage>
        <taxon>Bacteria</taxon>
        <taxon>Pseudomonadati</taxon>
        <taxon>Pseudomonadota</taxon>
        <taxon>Gammaproteobacteria</taxon>
        <taxon>Alteromonadales</taxon>
        <taxon>Pseudoalteromonadaceae</taxon>
        <taxon>Pseudoalteromonas</taxon>
    </lineage>
</organism>
<reference evidence="1" key="2">
    <citation type="submission" date="2015-03" db="EMBL/GenBank/DDBJ databases">
        <title>Genome sequence of Pseudoalteromonas citrea.</title>
        <authorList>
            <person name="Xie B.-B."/>
            <person name="Rong J.-C."/>
            <person name="Qin Q.-L."/>
            <person name="Zhang Y.-Z."/>
        </authorList>
    </citation>
    <scope>NUCLEOTIDE SEQUENCE</scope>
    <source>
        <strain evidence="1">DSM 8771</strain>
    </source>
</reference>
<accession>A0AAD4AGD2</accession>
<evidence type="ECO:0000313" key="1">
    <source>
        <dbReference type="EMBL" id="KAF7767647.1"/>
    </source>
</evidence>
<sequence length="41" mass="4741">MDAHYTDEQIENKGKRYAKAKFIALISSGSVFFHQNTDYLC</sequence>